<dbReference type="InterPro" id="IPR017937">
    <property type="entry name" value="Thioredoxin_CS"/>
</dbReference>
<dbReference type="RefSeq" id="WP_324717093.1">
    <property type="nucleotide sequence ID" value="NZ_CP141615.1"/>
</dbReference>
<dbReference type="PANTHER" id="PTHR42852">
    <property type="entry name" value="THIOL:DISULFIDE INTERCHANGE PROTEIN DSBE"/>
    <property type="match status" value="1"/>
</dbReference>
<dbReference type="InterPro" id="IPR050553">
    <property type="entry name" value="Thioredoxin_ResA/DsbE_sf"/>
</dbReference>
<dbReference type="PROSITE" id="PS00194">
    <property type="entry name" value="THIOREDOXIN_1"/>
    <property type="match status" value="1"/>
</dbReference>
<proteinExistence type="predicted"/>
<dbReference type="SUPFAM" id="SSF82171">
    <property type="entry name" value="DPP6 N-terminal domain-like"/>
    <property type="match status" value="1"/>
</dbReference>
<evidence type="ECO:0000256" key="5">
    <source>
        <dbReference type="ARBA" id="ARBA00023284"/>
    </source>
</evidence>
<keyword evidence="3" id="KW-0735">Signal-anchor</keyword>
<keyword evidence="2" id="KW-0201">Cytochrome c-type biogenesis</keyword>
<dbReference type="InterPro" id="IPR013766">
    <property type="entry name" value="Thioredoxin_domain"/>
</dbReference>
<keyword evidence="8" id="KW-1185">Reference proteome</keyword>
<evidence type="ECO:0000256" key="1">
    <source>
        <dbReference type="ARBA" id="ARBA00004196"/>
    </source>
</evidence>
<dbReference type="PROSITE" id="PS51352">
    <property type="entry name" value="THIOREDOXIN_2"/>
    <property type="match status" value="1"/>
</dbReference>
<accession>A0ABZ1BZ00</accession>
<dbReference type="Pfam" id="PF00578">
    <property type="entry name" value="AhpC-TSA"/>
    <property type="match status" value="1"/>
</dbReference>
<evidence type="ECO:0000256" key="4">
    <source>
        <dbReference type="ARBA" id="ARBA00023157"/>
    </source>
</evidence>
<dbReference type="EMBL" id="CP141615">
    <property type="protein sequence ID" value="WRP17823.1"/>
    <property type="molecule type" value="Genomic_DNA"/>
</dbReference>
<dbReference type="InterPro" id="IPR036249">
    <property type="entry name" value="Thioredoxin-like_sf"/>
</dbReference>
<keyword evidence="5" id="KW-0676">Redox-active center</keyword>
<dbReference type="Gene3D" id="3.40.30.10">
    <property type="entry name" value="Glutaredoxin"/>
    <property type="match status" value="1"/>
</dbReference>
<gene>
    <name evidence="7" type="ORF">U7230_02085</name>
</gene>
<feature type="domain" description="Thioredoxin" evidence="6">
    <location>
        <begin position="33"/>
        <end position="170"/>
    </location>
</feature>
<comment type="subcellular location">
    <subcellularLocation>
        <location evidence="1">Cell envelope</location>
    </subcellularLocation>
</comment>
<dbReference type="PANTHER" id="PTHR42852:SF6">
    <property type="entry name" value="THIOL:DISULFIDE INTERCHANGE PROTEIN DSBE"/>
    <property type="match status" value="1"/>
</dbReference>
<dbReference type="Proteomes" id="UP001332192">
    <property type="component" value="Chromosome"/>
</dbReference>
<sequence length="451" mass="48054">MRARRMASAAALAVAAAFLAGAVWYNRSLGSQAELGRPVPAFRLADLRNRPVETPALAGRPYVINFWTTWCEPCREEIPSLEAFYRRFGDRMPIVGVNVREPAGTVERFVQAFAMTYPVVRDVDGKVAERFRVRGYPESWLVGADGVARRYWPGPLTFETLEQAYREVTGQPIAAGSARGGPLPAGDAAVAAVSAGRDLFLVTSGRILQGDVRRWDRPEAWRALPLPEGAGGPRPVVTAATAASGQEGLVVALERETGDEVWAYDPGAARWSRQAIVPGRVLSLSPLTGGNYLAWVEGQGLVVVDGAGRSNPLVSQELPLPARQAHASVVGEWVVAATPVGVLRAPAGDGGVPLAGGTIRFSPTRLAEPARWVMPWGREWLVATQTGLYRYDPRDDQAAPLPGTPVRAFAALAPLPGGRVAAVAADGDLYQVDPADPAGGWQLSPIARGVP</sequence>
<dbReference type="CDD" id="cd02966">
    <property type="entry name" value="TlpA_like_family"/>
    <property type="match status" value="1"/>
</dbReference>
<organism evidence="7 8">
    <name type="scientific">Carboxydichorda subterranea</name>
    <dbReference type="NCBI Taxonomy" id="3109565"/>
    <lineage>
        <taxon>Bacteria</taxon>
        <taxon>Bacillati</taxon>
        <taxon>Bacillota</taxon>
        <taxon>Limnochordia</taxon>
        <taxon>Limnochordales</taxon>
        <taxon>Geochordaceae</taxon>
        <taxon>Carboxydichorda</taxon>
    </lineage>
</organism>
<dbReference type="InterPro" id="IPR000866">
    <property type="entry name" value="AhpC/TSA"/>
</dbReference>
<evidence type="ECO:0000256" key="2">
    <source>
        <dbReference type="ARBA" id="ARBA00022748"/>
    </source>
</evidence>
<keyword evidence="4" id="KW-1015">Disulfide bond</keyword>
<name>A0ABZ1BZ00_9FIRM</name>
<protein>
    <submittedName>
        <fullName evidence="7">TlpA disulfide reductase family protein</fullName>
    </submittedName>
</protein>
<evidence type="ECO:0000256" key="3">
    <source>
        <dbReference type="ARBA" id="ARBA00022968"/>
    </source>
</evidence>
<evidence type="ECO:0000313" key="8">
    <source>
        <dbReference type="Proteomes" id="UP001332192"/>
    </source>
</evidence>
<dbReference type="SUPFAM" id="SSF52833">
    <property type="entry name" value="Thioredoxin-like"/>
    <property type="match status" value="1"/>
</dbReference>
<evidence type="ECO:0000259" key="6">
    <source>
        <dbReference type="PROSITE" id="PS51352"/>
    </source>
</evidence>
<reference evidence="7 8" key="1">
    <citation type="journal article" date="2024" name="Front. Microbiol.">
        <title>Novel thermophilic genera Geochorda gen. nov. and Carboxydochorda gen. nov. from the deep terrestrial subsurface reveal the ecophysiological diversity in the class Limnochordia.</title>
        <authorList>
            <person name="Karnachuk O.V."/>
            <person name="Lukina A.P."/>
            <person name="Avakyan M.R."/>
            <person name="Kadnikov V.V."/>
            <person name="Begmatov S."/>
            <person name="Beletsky A.V."/>
            <person name="Vlasova K.G."/>
            <person name="Novikov A.A."/>
            <person name="Shcherbakova V.A."/>
            <person name="Mardanov A.V."/>
            <person name="Ravin N.V."/>
        </authorList>
    </citation>
    <scope>NUCLEOTIDE SEQUENCE [LARGE SCALE GENOMIC DNA]</scope>
    <source>
        <strain evidence="7 8">L945</strain>
    </source>
</reference>
<evidence type="ECO:0000313" key="7">
    <source>
        <dbReference type="EMBL" id="WRP17823.1"/>
    </source>
</evidence>
<keyword evidence="3" id="KW-0812">Transmembrane</keyword>